<keyword evidence="1" id="KW-0812">Transmembrane</keyword>
<name>A0A6A5Q9B5_AMPQU</name>
<keyword evidence="3" id="KW-1185">Reference proteome</keyword>
<keyword evidence="1" id="KW-0472">Membrane</keyword>
<dbReference type="OrthoDB" id="3915128at2759"/>
<keyword evidence="1" id="KW-1133">Transmembrane helix</keyword>
<sequence length="486" mass="54416">MVRLFIPEGEGQHALTHRFADPYPTSRKHIFTPFMNVMGGAGITAFLAIVGRSRPGSFLKSTAYLSAATTPYLVLDAYGRREVNRAIFKLDNVEPKPAKLWEKTKGWTVDDMFLGGGILGICLALNSRAFPAVGGWKRILGAVTLGCAVGGYVVGEAFIVPQPDMITVMYGSSQLRDAQYARLENDDKAQQALSRFGKLAFSHHTSLLRKLSTDLFQSVPQAGTSVPAGGAAPALATDLNSVFLQQGTDADISIGLGFRKGELDGPDIDRGYRAYKDSLSTRDKSELEDRLERLKEMLKEKSLDSQYLWFYLVFKERKFYKMQTEDREKELFRRQLQLLDSMAIESSLRVAVLEYYIADVIKRLDQTEQDNRSMSQNALAAKISASEKITPHQMLNFCPDAITDRVREIWSGQKRITGELEQITNMHKDLYFEPGSLEETGLEKCRESYKNMKLNTEATERLLAEFEDLVRAADSGRLNDSKLAGV</sequence>
<dbReference type="AlphaFoldDB" id="A0A6A5Q9B5"/>
<reference evidence="2" key="1">
    <citation type="journal article" date="2020" name="Stud. Mycol.">
        <title>101 Dothideomycetes genomes: a test case for predicting lifestyles and emergence of pathogens.</title>
        <authorList>
            <person name="Haridas S."/>
            <person name="Albert R."/>
            <person name="Binder M."/>
            <person name="Bloem J."/>
            <person name="Labutti K."/>
            <person name="Salamov A."/>
            <person name="Andreopoulos B."/>
            <person name="Baker S."/>
            <person name="Barry K."/>
            <person name="Bills G."/>
            <person name="Bluhm B."/>
            <person name="Cannon C."/>
            <person name="Castanera R."/>
            <person name="Culley D."/>
            <person name="Daum C."/>
            <person name="Ezra D."/>
            <person name="Gonzalez J."/>
            <person name="Henrissat B."/>
            <person name="Kuo A."/>
            <person name="Liang C."/>
            <person name="Lipzen A."/>
            <person name="Lutzoni F."/>
            <person name="Magnuson J."/>
            <person name="Mondo S."/>
            <person name="Nolan M."/>
            <person name="Ohm R."/>
            <person name="Pangilinan J."/>
            <person name="Park H.-J."/>
            <person name="Ramirez L."/>
            <person name="Alfaro M."/>
            <person name="Sun H."/>
            <person name="Tritt A."/>
            <person name="Yoshinaga Y."/>
            <person name="Zwiers L.-H."/>
            <person name="Turgeon B."/>
            <person name="Goodwin S."/>
            <person name="Spatafora J."/>
            <person name="Crous P."/>
            <person name="Grigoriev I."/>
        </authorList>
    </citation>
    <scope>NUCLEOTIDE SEQUENCE</scope>
    <source>
        <strain evidence="2">HMLAC05119</strain>
    </source>
</reference>
<organism evidence="2 3">
    <name type="scientific">Ampelomyces quisqualis</name>
    <name type="common">Powdery mildew agent</name>
    <dbReference type="NCBI Taxonomy" id="50730"/>
    <lineage>
        <taxon>Eukaryota</taxon>
        <taxon>Fungi</taxon>
        <taxon>Dikarya</taxon>
        <taxon>Ascomycota</taxon>
        <taxon>Pezizomycotina</taxon>
        <taxon>Dothideomycetes</taxon>
        <taxon>Pleosporomycetidae</taxon>
        <taxon>Pleosporales</taxon>
        <taxon>Pleosporineae</taxon>
        <taxon>Phaeosphaeriaceae</taxon>
        <taxon>Ampelomyces</taxon>
    </lineage>
</organism>
<evidence type="ECO:0000256" key="1">
    <source>
        <dbReference type="SAM" id="Phobius"/>
    </source>
</evidence>
<accession>A0A6A5Q9B5</accession>
<proteinExistence type="predicted"/>
<gene>
    <name evidence="2" type="ORF">BDU57DRAFT_582287</name>
</gene>
<evidence type="ECO:0000313" key="3">
    <source>
        <dbReference type="Proteomes" id="UP000800096"/>
    </source>
</evidence>
<dbReference type="Proteomes" id="UP000800096">
    <property type="component" value="Unassembled WGS sequence"/>
</dbReference>
<evidence type="ECO:0000313" key="2">
    <source>
        <dbReference type="EMBL" id="KAF1912221.1"/>
    </source>
</evidence>
<protein>
    <submittedName>
        <fullName evidence="2">Uncharacterized protein</fullName>
    </submittedName>
</protein>
<feature type="transmembrane region" description="Helical" evidence="1">
    <location>
        <begin position="30"/>
        <end position="50"/>
    </location>
</feature>
<feature type="transmembrane region" description="Helical" evidence="1">
    <location>
        <begin position="139"/>
        <end position="160"/>
    </location>
</feature>
<dbReference type="EMBL" id="ML979140">
    <property type="protein sequence ID" value="KAF1912221.1"/>
    <property type="molecule type" value="Genomic_DNA"/>
</dbReference>